<name>A0A179DKA2_9SPHI</name>
<comment type="caution">
    <text evidence="2">The sequence shown here is derived from an EMBL/GenBank/DDBJ whole genome shotgun (WGS) entry which is preliminary data.</text>
</comment>
<protein>
    <submittedName>
        <fullName evidence="2">Uncharacterized protein</fullName>
    </submittedName>
</protein>
<reference evidence="2 3" key="1">
    <citation type="submission" date="2016-04" db="EMBL/GenBank/DDBJ databases">
        <authorList>
            <person name="Evans L.H."/>
            <person name="Alamgir A."/>
            <person name="Owens N."/>
            <person name="Weber N.D."/>
            <person name="Virtaneva K."/>
            <person name="Barbian K."/>
            <person name="Babar A."/>
            <person name="Rosenke K."/>
        </authorList>
    </citation>
    <scope>NUCLEOTIDE SEQUENCE [LARGE SCALE GENOMIC DNA]</scope>
    <source>
        <strain evidence="2 3">CCM 8644</strain>
    </source>
</reference>
<feature type="region of interest" description="Disordered" evidence="1">
    <location>
        <begin position="47"/>
        <end position="66"/>
    </location>
</feature>
<keyword evidence="3" id="KW-1185">Reference proteome</keyword>
<dbReference type="RefSeq" id="WP_068820579.1">
    <property type="nucleotide sequence ID" value="NZ_LWHJ01000011.1"/>
</dbReference>
<dbReference type="AlphaFoldDB" id="A0A179DKA2"/>
<feature type="region of interest" description="Disordered" evidence="1">
    <location>
        <begin position="1"/>
        <end position="25"/>
    </location>
</feature>
<dbReference type="OrthoDB" id="799741at2"/>
<dbReference type="Proteomes" id="UP000078459">
    <property type="component" value="Unassembled WGS sequence"/>
</dbReference>
<evidence type="ECO:0000313" key="3">
    <source>
        <dbReference type="Proteomes" id="UP000078459"/>
    </source>
</evidence>
<dbReference type="EMBL" id="LWHJ01000011">
    <property type="protein sequence ID" value="OAQ41547.1"/>
    <property type="molecule type" value="Genomic_DNA"/>
</dbReference>
<proteinExistence type="predicted"/>
<feature type="compositionally biased region" description="Acidic residues" evidence="1">
    <location>
        <begin position="56"/>
        <end position="66"/>
    </location>
</feature>
<gene>
    <name evidence="2" type="ORF">A5893_00065</name>
</gene>
<reference evidence="2 3" key="2">
    <citation type="submission" date="2016-06" db="EMBL/GenBank/DDBJ databases">
        <title>Pedobacter psychrophilus sp. nov., isolated from Antarctic fragmentary rock.</title>
        <authorList>
            <person name="Svec P."/>
        </authorList>
    </citation>
    <scope>NUCLEOTIDE SEQUENCE [LARGE SCALE GENOMIC DNA]</scope>
    <source>
        <strain evidence="2 3">CCM 8644</strain>
    </source>
</reference>
<accession>A0A179DKA2</accession>
<sequence length="66" mass="7671">MENTQDPKDLKKNADDVKITNDEDKIVNKQTENVHEATNQEEWAHDVNEQFGDDFILPEDEDDVVN</sequence>
<evidence type="ECO:0000256" key="1">
    <source>
        <dbReference type="SAM" id="MobiDB-lite"/>
    </source>
</evidence>
<organism evidence="2 3">
    <name type="scientific">Pedobacter psychrophilus</name>
    <dbReference type="NCBI Taxonomy" id="1826909"/>
    <lineage>
        <taxon>Bacteria</taxon>
        <taxon>Pseudomonadati</taxon>
        <taxon>Bacteroidota</taxon>
        <taxon>Sphingobacteriia</taxon>
        <taxon>Sphingobacteriales</taxon>
        <taxon>Sphingobacteriaceae</taxon>
        <taxon>Pedobacter</taxon>
    </lineage>
</organism>
<evidence type="ECO:0000313" key="2">
    <source>
        <dbReference type="EMBL" id="OAQ41547.1"/>
    </source>
</evidence>